<dbReference type="Proteomes" id="UP000642920">
    <property type="component" value="Unassembled WGS sequence"/>
</dbReference>
<dbReference type="RefSeq" id="WP_201917473.1">
    <property type="nucleotide sequence ID" value="NZ_JAERQG010000001.1"/>
</dbReference>
<proteinExistence type="predicted"/>
<reference evidence="1" key="1">
    <citation type="submission" date="2021-01" db="EMBL/GenBank/DDBJ databases">
        <title>Marivirga sp. nov., isolated from intertidal surface sediments.</title>
        <authorList>
            <person name="Zhang M."/>
        </authorList>
    </citation>
    <scope>NUCLEOTIDE SEQUENCE</scope>
    <source>
        <strain evidence="1">SM1354</strain>
    </source>
</reference>
<gene>
    <name evidence="1" type="ORF">JKP34_02770</name>
</gene>
<name>A0A937AID7_9BACT</name>
<sequence>MYFLIAFATFKLKKSYDDVHNKLNTALFEINEKSNEIHTQNEQLVLAQEKLIWLNNNLGKIVEERTAKIKAQNEILIKYSHTNAHQLRGPVARLLGLVNLYKIEQNPNPDIFIEKIAKQVIEIDEVVKQINDDLGKA</sequence>
<accession>A0A937AID7</accession>
<dbReference type="EMBL" id="JAERQG010000001">
    <property type="protein sequence ID" value="MBL0764158.1"/>
    <property type="molecule type" value="Genomic_DNA"/>
</dbReference>
<comment type="caution">
    <text evidence="1">The sequence shown here is derived from an EMBL/GenBank/DDBJ whole genome shotgun (WGS) entry which is preliminary data.</text>
</comment>
<evidence type="ECO:0000313" key="1">
    <source>
        <dbReference type="EMBL" id="MBL0764158.1"/>
    </source>
</evidence>
<protein>
    <recommendedName>
        <fullName evidence="3">Signal transduction histidine kinase dimerisation/phosphoacceptor domain-containing protein</fullName>
    </recommendedName>
</protein>
<evidence type="ECO:0008006" key="3">
    <source>
        <dbReference type="Google" id="ProtNLM"/>
    </source>
</evidence>
<dbReference type="AlphaFoldDB" id="A0A937AID7"/>
<keyword evidence="2" id="KW-1185">Reference proteome</keyword>
<organism evidence="1 2">
    <name type="scientific">Marivirga atlantica</name>
    <dbReference type="NCBI Taxonomy" id="1548457"/>
    <lineage>
        <taxon>Bacteria</taxon>
        <taxon>Pseudomonadati</taxon>
        <taxon>Bacteroidota</taxon>
        <taxon>Cytophagia</taxon>
        <taxon>Cytophagales</taxon>
        <taxon>Marivirgaceae</taxon>
        <taxon>Marivirga</taxon>
    </lineage>
</organism>
<evidence type="ECO:0000313" key="2">
    <source>
        <dbReference type="Proteomes" id="UP000642920"/>
    </source>
</evidence>